<dbReference type="PANTHER" id="PTHR10589:SF28">
    <property type="entry name" value="UBIQUITIN CARBOXYL-TERMINAL HYDROLASE BAP1"/>
    <property type="match status" value="1"/>
</dbReference>
<dbReference type="GO" id="GO:0006511">
    <property type="term" value="P:ubiquitin-dependent protein catabolic process"/>
    <property type="evidence" value="ECO:0007669"/>
    <property type="project" value="InterPro"/>
</dbReference>
<dbReference type="CDD" id="cd09617">
    <property type="entry name" value="Peptidase_C12_UCH37_BAP1"/>
    <property type="match status" value="1"/>
</dbReference>
<reference evidence="16" key="1">
    <citation type="submission" date="2012-12" db="EMBL/GenBank/DDBJ databases">
        <authorList>
            <person name="Hellsten U."/>
            <person name="Grimwood J."/>
            <person name="Chapman J.A."/>
            <person name="Shapiro H."/>
            <person name="Aerts A."/>
            <person name="Otillar R.P."/>
            <person name="Terry A.Y."/>
            <person name="Boore J.L."/>
            <person name="Simakov O."/>
            <person name="Marletaz F."/>
            <person name="Cho S.-J."/>
            <person name="Edsinger-Gonzales E."/>
            <person name="Havlak P."/>
            <person name="Kuo D.-H."/>
            <person name="Larsson T."/>
            <person name="Lv J."/>
            <person name="Arendt D."/>
            <person name="Savage R."/>
            <person name="Osoegawa K."/>
            <person name="de Jong P."/>
            <person name="Lindberg D.R."/>
            <person name="Seaver E.C."/>
            <person name="Weisblat D.A."/>
            <person name="Putnam N.H."/>
            <person name="Grigoriev I.V."/>
            <person name="Rokhsar D.S."/>
        </authorList>
    </citation>
    <scope>NUCLEOTIDE SEQUENCE</scope>
    <source>
        <strain evidence="16">I ESC-2004</strain>
    </source>
</reference>
<feature type="non-terminal residue" evidence="14">
    <location>
        <position position="495"/>
    </location>
</feature>
<dbReference type="InterPro" id="IPR038765">
    <property type="entry name" value="Papain-like_cys_pep_sf"/>
</dbReference>
<feature type="compositionally biased region" description="Polar residues" evidence="12">
    <location>
        <begin position="392"/>
        <end position="418"/>
    </location>
</feature>
<dbReference type="EC" id="3.4.19.12" evidence="4"/>
<dbReference type="InterPro" id="IPR036959">
    <property type="entry name" value="Peptidase_C12_UCH_sf"/>
</dbReference>
<dbReference type="PROSITE" id="PS52048">
    <property type="entry name" value="UCH_DOMAIN"/>
    <property type="match status" value="1"/>
</dbReference>
<dbReference type="GO" id="GO:0016579">
    <property type="term" value="P:protein deubiquitination"/>
    <property type="evidence" value="ECO:0007669"/>
    <property type="project" value="TreeGrafter"/>
</dbReference>
<comment type="catalytic activity">
    <reaction evidence="1">
        <text>Thiol-dependent hydrolysis of ester, thioester, amide, peptide and isopeptide bonds formed by the C-terminal Gly of ubiquitin (a 76-residue protein attached to proteins as an intracellular targeting signal).</text>
        <dbReference type="EC" id="3.4.19.12"/>
    </reaction>
</comment>
<keyword evidence="5" id="KW-0645">Protease</keyword>
<organism evidence="14">
    <name type="scientific">Capitella teleta</name>
    <name type="common">Polychaete worm</name>
    <dbReference type="NCBI Taxonomy" id="283909"/>
    <lineage>
        <taxon>Eukaryota</taxon>
        <taxon>Metazoa</taxon>
        <taxon>Spiralia</taxon>
        <taxon>Lophotrochozoa</taxon>
        <taxon>Annelida</taxon>
        <taxon>Polychaeta</taxon>
        <taxon>Sedentaria</taxon>
        <taxon>Scolecida</taxon>
        <taxon>Capitellidae</taxon>
        <taxon>Capitella</taxon>
    </lineage>
</organism>
<comment type="similarity">
    <text evidence="3">Belongs to the peptidase C12 family. BAP1 subfamily.</text>
</comment>
<dbReference type="Proteomes" id="UP000014760">
    <property type="component" value="Unassembled WGS sequence"/>
</dbReference>
<keyword evidence="10" id="KW-0539">Nucleus</keyword>
<evidence type="ECO:0000256" key="3">
    <source>
        <dbReference type="ARBA" id="ARBA00007182"/>
    </source>
</evidence>
<evidence type="ECO:0000256" key="9">
    <source>
        <dbReference type="ARBA" id="ARBA00022853"/>
    </source>
</evidence>
<evidence type="ECO:0000256" key="12">
    <source>
        <dbReference type="SAM" id="MobiDB-lite"/>
    </source>
</evidence>
<keyword evidence="16" id="KW-1185">Reference proteome</keyword>
<comment type="caution">
    <text evidence="11">Lacks conserved residue(s) required for the propagation of feature annotation.</text>
</comment>
<dbReference type="FunCoup" id="R7VLJ1">
    <property type="interactions" value="1084"/>
</dbReference>
<dbReference type="HOGENOM" id="CLU_551633_0_0_1"/>
<dbReference type="GO" id="GO:0005634">
    <property type="term" value="C:nucleus"/>
    <property type="evidence" value="ECO:0007669"/>
    <property type="project" value="UniProtKB-SubCell"/>
</dbReference>
<evidence type="ECO:0000313" key="14">
    <source>
        <dbReference type="EMBL" id="ELU18321.1"/>
    </source>
</evidence>
<dbReference type="GO" id="GO:0005737">
    <property type="term" value="C:cytoplasm"/>
    <property type="evidence" value="ECO:0007669"/>
    <property type="project" value="TreeGrafter"/>
</dbReference>
<keyword evidence="6" id="KW-0833">Ubl conjugation pathway</keyword>
<evidence type="ECO:0000256" key="4">
    <source>
        <dbReference type="ARBA" id="ARBA00012759"/>
    </source>
</evidence>
<dbReference type="EnsemblMetazoa" id="CapteT176521">
    <property type="protein sequence ID" value="CapteP176521"/>
    <property type="gene ID" value="CapteG176521"/>
</dbReference>
<dbReference type="InterPro" id="IPR001578">
    <property type="entry name" value="Peptidase_C12_UCH"/>
</dbReference>
<keyword evidence="9" id="KW-0156">Chromatin regulator</keyword>
<protein>
    <recommendedName>
        <fullName evidence="4">ubiquitinyl hydrolase 1</fullName>
        <ecNumber evidence="4">3.4.19.12</ecNumber>
    </recommendedName>
</protein>
<evidence type="ECO:0000259" key="13">
    <source>
        <dbReference type="PROSITE" id="PS52048"/>
    </source>
</evidence>
<dbReference type="GO" id="GO:0006325">
    <property type="term" value="P:chromatin organization"/>
    <property type="evidence" value="ECO:0007669"/>
    <property type="project" value="UniProtKB-KW"/>
</dbReference>
<dbReference type="GO" id="GO:0004843">
    <property type="term" value="F:cysteine-type deubiquitinase activity"/>
    <property type="evidence" value="ECO:0007669"/>
    <property type="project" value="UniProtKB-EC"/>
</dbReference>
<keyword evidence="8" id="KW-0788">Thiol protease</keyword>
<evidence type="ECO:0000313" key="16">
    <source>
        <dbReference type="Proteomes" id="UP000014760"/>
    </source>
</evidence>
<evidence type="ECO:0000256" key="1">
    <source>
        <dbReference type="ARBA" id="ARBA00000707"/>
    </source>
</evidence>
<evidence type="ECO:0000256" key="5">
    <source>
        <dbReference type="ARBA" id="ARBA00022670"/>
    </source>
</evidence>
<dbReference type="AlphaFoldDB" id="R7VLJ1"/>
<dbReference type="PANTHER" id="PTHR10589">
    <property type="entry name" value="UBIQUITIN CARBOXYL-TERMINAL HYDROLASE"/>
    <property type="match status" value="1"/>
</dbReference>
<keyword evidence="7" id="KW-0378">Hydrolase</keyword>
<dbReference type="SUPFAM" id="SSF54001">
    <property type="entry name" value="Cysteine proteinases"/>
    <property type="match status" value="1"/>
</dbReference>
<reference evidence="15" key="3">
    <citation type="submission" date="2015-06" db="UniProtKB">
        <authorList>
            <consortium name="EnsemblMetazoa"/>
        </authorList>
    </citation>
    <scope>IDENTIFICATION</scope>
</reference>
<dbReference type="MEROPS" id="C12.004"/>
<gene>
    <name evidence="14" type="ORF">CAPTEDRAFT_176521</name>
</gene>
<evidence type="ECO:0000256" key="6">
    <source>
        <dbReference type="ARBA" id="ARBA00022786"/>
    </source>
</evidence>
<evidence type="ECO:0000256" key="8">
    <source>
        <dbReference type="ARBA" id="ARBA00022807"/>
    </source>
</evidence>
<accession>R7VLJ1</accession>
<feature type="region of interest" description="Disordered" evidence="12">
    <location>
        <begin position="386"/>
        <end position="422"/>
    </location>
</feature>
<feature type="domain" description="UCH catalytic" evidence="13">
    <location>
        <begin position="5"/>
        <end position="214"/>
    </location>
</feature>
<dbReference type="EMBL" id="AMQN01016372">
    <property type="status" value="NOT_ANNOTATED_CDS"/>
    <property type="molecule type" value="Genomic_DNA"/>
</dbReference>
<reference evidence="14 16" key="2">
    <citation type="journal article" date="2013" name="Nature">
        <title>Insights into bilaterian evolution from three spiralian genomes.</title>
        <authorList>
            <person name="Simakov O."/>
            <person name="Marletaz F."/>
            <person name="Cho S.J."/>
            <person name="Edsinger-Gonzales E."/>
            <person name="Havlak P."/>
            <person name="Hellsten U."/>
            <person name="Kuo D.H."/>
            <person name="Larsson T."/>
            <person name="Lv J."/>
            <person name="Arendt D."/>
            <person name="Savage R."/>
            <person name="Osoegawa K."/>
            <person name="de Jong P."/>
            <person name="Grimwood J."/>
            <person name="Chapman J.A."/>
            <person name="Shapiro H."/>
            <person name="Aerts A."/>
            <person name="Otillar R.P."/>
            <person name="Terry A.Y."/>
            <person name="Boore J.L."/>
            <person name="Grigoriev I.V."/>
            <person name="Lindberg D.R."/>
            <person name="Seaver E.C."/>
            <person name="Weisblat D.A."/>
            <person name="Putnam N.H."/>
            <person name="Rokhsar D.S."/>
        </authorList>
    </citation>
    <scope>NUCLEOTIDE SEQUENCE</scope>
    <source>
        <strain evidence="14 16">I ESC-2004</strain>
    </source>
</reference>
<evidence type="ECO:0000256" key="2">
    <source>
        <dbReference type="ARBA" id="ARBA00004123"/>
    </source>
</evidence>
<proteinExistence type="inferred from homology"/>
<comment type="subcellular location">
    <subcellularLocation>
        <location evidence="2">Nucleus</location>
    </subcellularLocation>
</comment>
<evidence type="ECO:0000313" key="15">
    <source>
        <dbReference type="EnsemblMetazoa" id="CapteP176521"/>
    </source>
</evidence>
<evidence type="ECO:0000256" key="10">
    <source>
        <dbReference type="ARBA" id="ARBA00023242"/>
    </source>
</evidence>
<sequence>MGDGGWLELESDPGLFTLLLEDIGVQGVQVEEIYDLQKPIEGQVYGFIFLFKWIEERRSRRKIAHEEDCATHALLSVLLNCDDQVTTLGETLTKLKDFTDSMNPQDKGYAIGNMHDLAKAHNNHARPEPKSQPEKPVGIPIRTKEAFHFVSYVPINGRLFELDGLKPFPIDHGPWGEQEVWTEKFRRVISERLGMATGGEPYHDIRFNLMAVVPDRCLQFEQKLKTLKTNRQIVLEALQQMVKVADPESPNAKLKTEQTQAKSIPKETPPPAQPLRSARLKQKAAAAAAKAAAASKPVETPLESHNYARSPMVIEIQDEDPVLSDDSKTESSVHLDLLSTQSLKTEREVKIHISVTDEQAGGSVTKPTTVATTDVTKPLIIQTKFTAHSPGHGSSSTDTASEVGSLLNSPASASTSPLCSPRSRQARLGLPYLCSSEIDSKLAAERCREPRVRVEQEEFSPVKEGVTVGPYSPSDRRVHQLRNKFGTKHGFTPKV</sequence>
<feature type="region of interest" description="Disordered" evidence="12">
    <location>
        <begin position="247"/>
        <end position="276"/>
    </location>
</feature>
<dbReference type="STRING" id="283909.R7VLJ1"/>
<dbReference type="Pfam" id="PF01088">
    <property type="entry name" value="Peptidase_C12"/>
    <property type="match status" value="1"/>
</dbReference>
<name>R7VLJ1_CAPTE</name>
<dbReference type="OMA" id="RIAYEQK"/>
<dbReference type="Gene3D" id="3.40.532.10">
    <property type="entry name" value="Peptidase C12, ubiquitin carboxyl-terminal hydrolase"/>
    <property type="match status" value="1"/>
</dbReference>
<evidence type="ECO:0000256" key="7">
    <source>
        <dbReference type="ARBA" id="ARBA00022801"/>
    </source>
</evidence>
<dbReference type="OrthoDB" id="1924260at2759"/>
<evidence type="ECO:0000256" key="11">
    <source>
        <dbReference type="PROSITE-ProRule" id="PRU01393"/>
    </source>
</evidence>
<dbReference type="EMBL" id="KB291997">
    <property type="protein sequence ID" value="ELU18321.1"/>
    <property type="molecule type" value="Genomic_DNA"/>
</dbReference>